<dbReference type="Proteomes" id="UP000260717">
    <property type="component" value="Unassembled WGS sequence"/>
</dbReference>
<feature type="repeat" description="TPR" evidence="1">
    <location>
        <begin position="209"/>
        <end position="242"/>
    </location>
</feature>
<name>A0A3E4XEF8_9FIRM</name>
<dbReference type="InterPro" id="IPR019734">
    <property type="entry name" value="TPR_rpt"/>
</dbReference>
<dbReference type="SMART" id="SM00028">
    <property type="entry name" value="TPR"/>
    <property type="match status" value="2"/>
</dbReference>
<sequence>MISVFTKIIDLIFLNTRYYIPILLFMLAVMGTYKCYKVYKLPKYILYSMICICVDVFVTYVLYNVIKSRIILFVMAIILVGIILYAIGHYISISHTLRRVINFSDEERFDANFVEAWNLTYDLKTSVMTKRQLDKYNRYRIFLRAKLGCFHANEQELQIYENGDRCQKAFYHFIRFIQYLAMGEVQKAYDNIKEAEALSNGDIDKVLRSQILINRGVAYVQLGMYQDADDAFIRAISYCQKHNIKSSYLWNVLYRDYIFNKTRLNPDISMEEMDELLEQYKEYIDCENIVEYINLFNTRLELLRQMKADRKKLNDVVHSVFDYVQNSNIPKLNRCVFEATTARIIWASALNPTYILEALSRDVDLLSKLPMPVRYDSYKNIELLFKDLHGNIVERYTSLKDRAVEYMQNEAERDLEGYRRSLPAEAVYQRYFCFYELAGIQKRNKQNYKWSVVEEYLKNASALYHENGLLIDEIMTKLALVDEASDVINCDEHLQFTRKDEMFRTLDEVEAMLPKLEQHPVINEIALRISFYSVALNDYLRCKNYYELYRKSSDQVSIDHYAPWVHKYHMDVIFCVRILYIVDSINKIIDHIDDFDLSLLAREWFEGFGKIGGAVIHLVIGLLIGFDNAVPLKECLLLDEANRIVDNFEWMNFPEFGLEIDVQNTDVIFFHPGQHPLENEKVKKCIFETVIELDKFSVEQQSALQEVCKIITENMVSESPTIDELKAAFNSVMLPKTII</sequence>
<proteinExistence type="predicted"/>
<keyword evidence="1" id="KW-0802">TPR repeat</keyword>
<dbReference type="SUPFAM" id="SSF48452">
    <property type="entry name" value="TPR-like"/>
    <property type="match status" value="1"/>
</dbReference>
<keyword evidence="2" id="KW-0472">Membrane</keyword>
<feature type="transmembrane region" description="Helical" evidence="2">
    <location>
        <begin position="12"/>
        <end position="33"/>
    </location>
</feature>
<feature type="transmembrane region" description="Helical" evidence="2">
    <location>
        <begin position="70"/>
        <end position="91"/>
    </location>
</feature>
<gene>
    <name evidence="3" type="ORF">DXC13_01225</name>
</gene>
<protein>
    <submittedName>
        <fullName evidence="3">Uncharacterized protein</fullName>
    </submittedName>
</protein>
<dbReference type="EMBL" id="QSTI01000001">
    <property type="protein sequence ID" value="RGM52858.1"/>
    <property type="molecule type" value="Genomic_DNA"/>
</dbReference>
<evidence type="ECO:0000313" key="4">
    <source>
        <dbReference type="Proteomes" id="UP000260717"/>
    </source>
</evidence>
<keyword evidence="2" id="KW-0812">Transmembrane</keyword>
<organism evidence="3 4">
    <name type="scientific">Agathobacter rectalis</name>
    <dbReference type="NCBI Taxonomy" id="39491"/>
    <lineage>
        <taxon>Bacteria</taxon>
        <taxon>Bacillati</taxon>
        <taxon>Bacillota</taxon>
        <taxon>Clostridia</taxon>
        <taxon>Lachnospirales</taxon>
        <taxon>Lachnospiraceae</taxon>
        <taxon>Agathobacter</taxon>
    </lineage>
</organism>
<feature type="transmembrane region" description="Helical" evidence="2">
    <location>
        <begin position="45"/>
        <end position="63"/>
    </location>
</feature>
<dbReference type="AlphaFoldDB" id="A0A3E4XEF8"/>
<accession>A0A3E4XEF8</accession>
<reference evidence="3 4" key="1">
    <citation type="submission" date="2018-08" db="EMBL/GenBank/DDBJ databases">
        <title>A genome reference for cultivated species of the human gut microbiota.</title>
        <authorList>
            <person name="Zou Y."/>
            <person name="Xue W."/>
            <person name="Luo G."/>
        </authorList>
    </citation>
    <scope>NUCLEOTIDE SEQUENCE [LARGE SCALE GENOMIC DNA]</scope>
    <source>
        <strain evidence="3 4">OM08-12AT</strain>
    </source>
</reference>
<dbReference type="InterPro" id="IPR011990">
    <property type="entry name" value="TPR-like_helical_dom_sf"/>
</dbReference>
<dbReference type="PROSITE" id="PS50005">
    <property type="entry name" value="TPR"/>
    <property type="match status" value="1"/>
</dbReference>
<comment type="caution">
    <text evidence="3">The sequence shown here is derived from an EMBL/GenBank/DDBJ whole genome shotgun (WGS) entry which is preliminary data.</text>
</comment>
<evidence type="ECO:0000256" key="1">
    <source>
        <dbReference type="PROSITE-ProRule" id="PRU00339"/>
    </source>
</evidence>
<evidence type="ECO:0000256" key="2">
    <source>
        <dbReference type="SAM" id="Phobius"/>
    </source>
</evidence>
<dbReference type="Gene3D" id="1.25.40.10">
    <property type="entry name" value="Tetratricopeptide repeat domain"/>
    <property type="match status" value="1"/>
</dbReference>
<evidence type="ECO:0000313" key="3">
    <source>
        <dbReference type="EMBL" id="RGM52858.1"/>
    </source>
</evidence>
<keyword evidence="2" id="KW-1133">Transmembrane helix</keyword>